<gene>
    <name evidence="2" type="ORF">BGW38_003350</name>
</gene>
<accession>A0A9P6FQT3</accession>
<dbReference type="AlphaFoldDB" id="A0A9P6FQT3"/>
<evidence type="ECO:0000256" key="1">
    <source>
        <dbReference type="SAM" id="MobiDB-lite"/>
    </source>
</evidence>
<dbReference type="Proteomes" id="UP000780801">
    <property type="component" value="Unassembled WGS sequence"/>
</dbReference>
<organism evidence="2 3">
    <name type="scientific">Lunasporangiospora selenospora</name>
    <dbReference type="NCBI Taxonomy" id="979761"/>
    <lineage>
        <taxon>Eukaryota</taxon>
        <taxon>Fungi</taxon>
        <taxon>Fungi incertae sedis</taxon>
        <taxon>Mucoromycota</taxon>
        <taxon>Mortierellomycotina</taxon>
        <taxon>Mortierellomycetes</taxon>
        <taxon>Mortierellales</taxon>
        <taxon>Mortierellaceae</taxon>
        <taxon>Lunasporangiospora</taxon>
    </lineage>
</organism>
<evidence type="ECO:0000313" key="2">
    <source>
        <dbReference type="EMBL" id="KAF9580125.1"/>
    </source>
</evidence>
<comment type="caution">
    <text evidence="2">The sequence shown here is derived from an EMBL/GenBank/DDBJ whole genome shotgun (WGS) entry which is preliminary data.</text>
</comment>
<feature type="compositionally biased region" description="Polar residues" evidence="1">
    <location>
        <begin position="176"/>
        <end position="193"/>
    </location>
</feature>
<evidence type="ECO:0000313" key="3">
    <source>
        <dbReference type="Proteomes" id="UP000780801"/>
    </source>
</evidence>
<reference evidence="2" key="1">
    <citation type="journal article" date="2020" name="Fungal Divers.">
        <title>Resolving the Mortierellaceae phylogeny through synthesis of multi-gene phylogenetics and phylogenomics.</title>
        <authorList>
            <person name="Vandepol N."/>
            <person name="Liber J."/>
            <person name="Desiro A."/>
            <person name="Na H."/>
            <person name="Kennedy M."/>
            <person name="Barry K."/>
            <person name="Grigoriev I.V."/>
            <person name="Miller A.N."/>
            <person name="O'Donnell K."/>
            <person name="Stajich J.E."/>
            <person name="Bonito G."/>
        </authorList>
    </citation>
    <scope>NUCLEOTIDE SEQUENCE</scope>
    <source>
        <strain evidence="2">KOD1015</strain>
    </source>
</reference>
<keyword evidence="3" id="KW-1185">Reference proteome</keyword>
<sequence>MTMKRESFLAALPRPLRHRAYAAGPHRIYYHPLYDGQHPGHLPHPLTGQRNPHHSGWPSQSLVGRTYPGSTLPRISAGVGHHPALGGPGDVSGIVLRPLAGSLGVNKAHFKSRLPIHLRHITSRTSRRPAICLNPFQILSPEEEAAAAVTLSDRSQDSRNSNEMASDHRSRDATSMGRSFSSAPSSMTFNRPSIGSIPGASLSQGKVIDWRRTSSLDWESKGEAGSQGSLLRLNDLSLSSSSSSDQSFTREGSSSLRNRLKANHHSGLVNLIQTPSSTKSTFGGSASAVERLVEEMNKWTV</sequence>
<name>A0A9P6FQT3_9FUNG</name>
<proteinExistence type="predicted"/>
<protein>
    <submittedName>
        <fullName evidence="2">Uncharacterized protein</fullName>
    </submittedName>
</protein>
<dbReference type="EMBL" id="JAABOA010002265">
    <property type="protein sequence ID" value="KAF9580125.1"/>
    <property type="molecule type" value="Genomic_DNA"/>
</dbReference>
<dbReference type="OrthoDB" id="2448907at2759"/>
<feature type="region of interest" description="Disordered" evidence="1">
    <location>
        <begin position="147"/>
        <end position="197"/>
    </location>
</feature>